<keyword evidence="3" id="KW-1185">Reference proteome</keyword>
<dbReference type="Proteomes" id="UP001459277">
    <property type="component" value="Unassembled WGS sequence"/>
</dbReference>
<dbReference type="PANTHER" id="PTHR33116:SF70">
    <property type="entry name" value="NON-LTR RETROELEMENT REVERSE TRANSCRIPTASE-LIKE PROTEIN"/>
    <property type="match status" value="1"/>
</dbReference>
<organism evidence="2 3">
    <name type="scientific">Lithocarpus litseifolius</name>
    <dbReference type="NCBI Taxonomy" id="425828"/>
    <lineage>
        <taxon>Eukaryota</taxon>
        <taxon>Viridiplantae</taxon>
        <taxon>Streptophyta</taxon>
        <taxon>Embryophyta</taxon>
        <taxon>Tracheophyta</taxon>
        <taxon>Spermatophyta</taxon>
        <taxon>Magnoliopsida</taxon>
        <taxon>eudicotyledons</taxon>
        <taxon>Gunneridae</taxon>
        <taxon>Pentapetalae</taxon>
        <taxon>rosids</taxon>
        <taxon>fabids</taxon>
        <taxon>Fagales</taxon>
        <taxon>Fagaceae</taxon>
        <taxon>Lithocarpus</taxon>
    </lineage>
</organism>
<proteinExistence type="predicted"/>
<evidence type="ECO:0000313" key="3">
    <source>
        <dbReference type="Proteomes" id="UP001459277"/>
    </source>
</evidence>
<evidence type="ECO:0000313" key="2">
    <source>
        <dbReference type="EMBL" id="KAL0006133.1"/>
    </source>
</evidence>
<gene>
    <name evidence="2" type="ORF">SO802_013694</name>
</gene>
<dbReference type="SUPFAM" id="SSF56672">
    <property type="entry name" value="DNA/RNA polymerases"/>
    <property type="match status" value="1"/>
</dbReference>
<sequence>MDRMKGKEGYMAVKVDLEKAYDQLRWSFIHKVLQAFRFPSNIIKLIMSCISTSSLSVLVNGCALDSFNPSRGIRQGDPLSPYLFILCMEYLGFLIEEKCSNGSWCSLKASRGNIKISHLFFADDLILFAKVTNEVGDVISEVLQNFCLESGQKVSCAKSRIYFSPDVVAELKEGVCDKLGMFETNNLGKYLGFPLKHKGVPRGQFNFVADRVMKKLAGWKTKFLSFAGRAVLVKSVMSAIPNHVMQGAALPIHVCDKLDKINRDFLWGSTDEKRKMHLVGWEKVIRPKEEGGLGIQSARAKNIALLAKLNWRMYHEKEALWAKILLTKYCSIARNNSNNPDGLPSSSNWKAIKIGFPVFPKGIWWRAGNNSRKSVWMDSWIQGHALRDLIVGPLTREDMQLTIAEFWGNFDWKWESLSFVLPSSIQEKIRAIPIQEFGSGEDVLMWKFTKDGDFSTNSAYLRVRLDTAETEN</sequence>
<dbReference type="InterPro" id="IPR043502">
    <property type="entry name" value="DNA/RNA_pol_sf"/>
</dbReference>
<evidence type="ECO:0000259" key="1">
    <source>
        <dbReference type="PROSITE" id="PS50878"/>
    </source>
</evidence>
<dbReference type="Pfam" id="PF00078">
    <property type="entry name" value="RVT_1"/>
    <property type="match status" value="1"/>
</dbReference>
<dbReference type="PANTHER" id="PTHR33116">
    <property type="entry name" value="REVERSE TRANSCRIPTASE ZINC-BINDING DOMAIN-CONTAINING PROTEIN-RELATED-RELATED"/>
    <property type="match status" value="1"/>
</dbReference>
<name>A0AAW2D8V4_9ROSI</name>
<protein>
    <recommendedName>
        <fullName evidence="1">Reverse transcriptase domain-containing protein</fullName>
    </recommendedName>
</protein>
<dbReference type="EMBL" id="JAZDWU010000004">
    <property type="protein sequence ID" value="KAL0006133.1"/>
    <property type="molecule type" value="Genomic_DNA"/>
</dbReference>
<dbReference type="InterPro" id="IPR000477">
    <property type="entry name" value="RT_dom"/>
</dbReference>
<dbReference type="AlphaFoldDB" id="A0AAW2D8V4"/>
<comment type="caution">
    <text evidence="2">The sequence shown here is derived from an EMBL/GenBank/DDBJ whole genome shotgun (WGS) entry which is preliminary data.</text>
</comment>
<accession>A0AAW2D8V4</accession>
<feature type="domain" description="Reverse transcriptase" evidence="1">
    <location>
        <begin position="1"/>
        <end position="195"/>
    </location>
</feature>
<reference evidence="2 3" key="1">
    <citation type="submission" date="2024-01" db="EMBL/GenBank/DDBJ databases">
        <title>A telomere-to-telomere, gap-free genome of sweet tea (Lithocarpus litseifolius).</title>
        <authorList>
            <person name="Zhou J."/>
        </authorList>
    </citation>
    <scope>NUCLEOTIDE SEQUENCE [LARGE SCALE GENOMIC DNA]</scope>
    <source>
        <strain evidence="2">Zhou-2022a</strain>
        <tissue evidence="2">Leaf</tissue>
    </source>
</reference>
<dbReference type="PROSITE" id="PS50878">
    <property type="entry name" value="RT_POL"/>
    <property type="match status" value="1"/>
</dbReference>